<dbReference type="RefSeq" id="WP_010993518.1">
    <property type="nucleotide sequence ID" value="NZ_CABJEQ010000029.1"/>
</dbReference>
<dbReference type="EMBL" id="QRJE01000070">
    <property type="protein sequence ID" value="RHH04797.1"/>
    <property type="molecule type" value="Genomic_DNA"/>
</dbReference>
<gene>
    <name evidence="4" type="ORF">DW228_24465</name>
    <name evidence="3" type="ORF">EC80_000355</name>
    <name evidence="2" type="ORF">EE52_0217315</name>
</gene>
<dbReference type="EMBL" id="CP036546">
    <property type="protein sequence ID" value="QCQ43437.1"/>
    <property type="molecule type" value="Genomic_DNA"/>
</dbReference>
<dbReference type="Proteomes" id="UP000266644">
    <property type="component" value="Unassembled WGS sequence"/>
</dbReference>
<evidence type="ECO:0000313" key="5">
    <source>
        <dbReference type="Proteomes" id="UP000036847"/>
    </source>
</evidence>
<dbReference type="PATRIC" id="fig|817.51.peg.91"/>
<dbReference type="OrthoDB" id="9802649at2"/>
<evidence type="ECO:0000313" key="4">
    <source>
        <dbReference type="EMBL" id="RHH04797.1"/>
    </source>
</evidence>
<evidence type="ECO:0000313" key="2">
    <source>
        <dbReference type="EMBL" id="KFX73594.1"/>
    </source>
</evidence>
<dbReference type="EMBL" id="JMZZ02000216">
    <property type="protein sequence ID" value="KFX73594.1"/>
    <property type="molecule type" value="Genomic_DNA"/>
</dbReference>
<evidence type="ECO:0000313" key="6">
    <source>
        <dbReference type="Proteomes" id="UP000266644"/>
    </source>
</evidence>
<dbReference type="Proteomes" id="UP000036847">
    <property type="component" value="Chromosome"/>
</dbReference>
<accession>A0A0I9S2K2</accession>
<evidence type="ECO:0000313" key="3">
    <source>
        <dbReference type="EMBL" id="QCQ43437.1"/>
    </source>
</evidence>
<dbReference type="InterPro" id="IPR029044">
    <property type="entry name" value="Nucleotide-diphossugar_trans"/>
</dbReference>
<dbReference type="GO" id="GO:0016758">
    <property type="term" value="F:hexosyltransferase activity"/>
    <property type="evidence" value="ECO:0007669"/>
    <property type="project" value="UniProtKB-ARBA"/>
</dbReference>
<evidence type="ECO:0000259" key="1">
    <source>
        <dbReference type="Pfam" id="PF00535"/>
    </source>
</evidence>
<name>A0A0I9S2K2_BACFG</name>
<organism evidence="2">
    <name type="scientific">Bacteroides fragilis</name>
    <dbReference type="NCBI Taxonomy" id="817"/>
    <lineage>
        <taxon>Bacteria</taxon>
        <taxon>Pseudomonadati</taxon>
        <taxon>Bacteroidota</taxon>
        <taxon>Bacteroidia</taxon>
        <taxon>Bacteroidales</taxon>
        <taxon>Bacteroidaceae</taxon>
        <taxon>Bacteroides</taxon>
    </lineage>
</organism>
<feature type="domain" description="Glycosyltransferase 2-like" evidence="1">
    <location>
        <begin position="6"/>
        <end position="142"/>
    </location>
</feature>
<dbReference type="Gene3D" id="3.90.550.10">
    <property type="entry name" value="Spore Coat Polysaccharide Biosynthesis Protein SpsA, Chain A"/>
    <property type="match status" value="1"/>
</dbReference>
<reference evidence="3 5" key="4">
    <citation type="submission" date="2019-03" db="EMBL/GenBank/DDBJ databases">
        <title>Complete genome assembly of MDR B. fragilis.</title>
        <authorList>
            <person name="Sydenham T.V."/>
            <person name="Hasman H."/>
            <person name="Justesen U.S."/>
        </authorList>
    </citation>
    <scope>NUCLEOTIDE SEQUENCE [LARGE SCALE GENOMIC DNA]</scope>
    <source>
        <strain evidence="3 5">DCMSKEJBY0001B</strain>
    </source>
</reference>
<dbReference type="PANTHER" id="PTHR22916:SF3">
    <property type="entry name" value="UDP-GLCNAC:BETAGAL BETA-1,3-N-ACETYLGLUCOSAMINYLTRANSFERASE-LIKE PROTEIN 1"/>
    <property type="match status" value="1"/>
</dbReference>
<dbReference type="SUPFAM" id="SSF53448">
    <property type="entry name" value="Nucleotide-diphospho-sugar transferases"/>
    <property type="match status" value="1"/>
</dbReference>
<dbReference type="InterPro" id="IPR001173">
    <property type="entry name" value="Glyco_trans_2-like"/>
</dbReference>
<reference evidence="4 6" key="3">
    <citation type="submission" date="2018-08" db="EMBL/GenBank/DDBJ databases">
        <title>A genome reference for cultivated species of the human gut microbiota.</title>
        <authorList>
            <person name="Zou Y."/>
            <person name="Xue W."/>
            <person name="Luo G."/>
        </authorList>
    </citation>
    <scope>NUCLEOTIDE SEQUENCE [LARGE SCALE GENOMIC DNA]</scope>
    <source>
        <strain evidence="4 6">AM18-6</strain>
    </source>
</reference>
<sequence>MNELVSIITPCYNSAATIRETIRSVIAQSYVNWELLIIDDCSNDDSVKIIMEFMDTDSRIYYLKTEHPSGGPTLPRNVGIQAAKGRFIAFLDSDDIWLPNKLSTQLPLFINDNVAIVYSDYEKISEEGNRTGRIVKSDPYHHYKSLLCGNELGCLTVVYDTQKIGKRYFKFIGHEDYNLWLDILKEGFIAINTNICLALYRIRKGSVSSNKLRVIKWIWHIYRVEQKKTIWLSLYYSLSDLNKSLFKYLK</sequence>
<dbReference type="PANTHER" id="PTHR22916">
    <property type="entry name" value="GLYCOSYLTRANSFERASE"/>
    <property type="match status" value="1"/>
</dbReference>
<dbReference type="Pfam" id="PF00535">
    <property type="entry name" value="Glycos_transf_2"/>
    <property type="match status" value="1"/>
</dbReference>
<proteinExistence type="predicted"/>
<protein>
    <submittedName>
        <fullName evidence="2">Glycosyl transferase</fullName>
    </submittedName>
    <submittedName>
        <fullName evidence="3">Glycosyltransferase</fullName>
    </submittedName>
</protein>
<reference evidence="2" key="2">
    <citation type="submission" date="2014-07" db="EMBL/GenBank/DDBJ databases">
        <title>Genetics and epidemiology of antimicrobial resistance in B. fragilis group.</title>
        <authorList>
            <person name="Sydenham T.V."/>
            <person name="Hasman H."/>
            <person name="Kemp M."/>
            <person name="Justesen U.S."/>
        </authorList>
    </citation>
    <scope>NUCLEOTIDE SEQUENCE [LARGE SCALE GENOMIC DNA]</scope>
    <source>
        <strain evidence="2">DCMOUH0018B</strain>
    </source>
</reference>
<dbReference type="AlphaFoldDB" id="A0A0I9S2K2"/>
<keyword evidence="2" id="KW-0808">Transferase</keyword>
<dbReference type="GeneID" id="60365885"/>
<reference evidence="2" key="1">
    <citation type="book" date="2014" name="THE 24TH EUROPEAN CONGRESS OF CLINICAL MICROBIOLOGY AND INFECTIOUS DISEASES" publisher="ECCMID 2014" city="Barcelona, Spain">
        <title>Identification of resistance genes in three multidrug-resistant Bacteroides fragilis isolates by whole genome sequencing.</title>
        <editorList>
            <person name="Unknown"/>
            <person name="A."/>
        </editorList>
        <authorList>
            <person name="Sydenham T.V."/>
            <person name="Hasman H."/>
            <person name="Wang M."/>
            <person name="Soki J."/>
            <person name="Nagy E."/>
            <person name="Justesen U.S."/>
        </authorList>
    </citation>
    <scope>NUCLEOTIDE SEQUENCE</scope>
    <source>
        <strain evidence="2">DCMOUH0018B</strain>
        <strain evidence="3">DCMSKEJBY0001B</strain>
    </source>
</reference>